<keyword evidence="3" id="KW-1185">Reference proteome</keyword>
<feature type="domain" description="Amidohydrolase 3" evidence="1">
    <location>
        <begin position="50"/>
        <end position="497"/>
    </location>
</feature>
<dbReference type="EMBL" id="CP071868">
    <property type="protein sequence ID" value="QTE31226.1"/>
    <property type="molecule type" value="Genomic_DNA"/>
</dbReference>
<name>A0A8A4ZL43_9MICO</name>
<dbReference type="KEGG" id="psic:J4E96_00785"/>
<dbReference type="InterPro" id="IPR013108">
    <property type="entry name" value="Amidohydro_3"/>
</dbReference>
<dbReference type="Gene3D" id="2.30.40.10">
    <property type="entry name" value="Urease, subunit C, domain 1"/>
    <property type="match status" value="1"/>
</dbReference>
<dbReference type="RefSeq" id="WP_227425607.1">
    <property type="nucleotide sequence ID" value="NZ_CP071868.1"/>
</dbReference>
<reference evidence="2" key="1">
    <citation type="submission" date="2021-03" db="EMBL/GenBank/DDBJ databases">
        <title>Pengzhenrongella sicca gen. nov., sp. nov., a new member of suborder Micrococcineae isolated from High-Arctic tundra soil.</title>
        <authorList>
            <person name="Peng F."/>
        </authorList>
    </citation>
    <scope>NUCLEOTIDE SEQUENCE</scope>
    <source>
        <strain evidence="2">LRZ-2</strain>
    </source>
</reference>
<dbReference type="PANTHER" id="PTHR22642">
    <property type="entry name" value="IMIDAZOLONEPROPIONASE"/>
    <property type="match status" value="1"/>
</dbReference>
<dbReference type="SUPFAM" id="SSF51556">
    <property type="entry name" value="Metallo-dependent hydrolases"/>
    <property type="match status" value="1"/>
</dbReference>
<gene>
    <name evidence="2" type="ORF">J4E96_00785</name>
</gene>
<accession>A0A8A4ZL43</accession>
<sequence>MMGESVLLSGGRVAGLPGLVDLQLRAGRIAAIEPHRPPATPPAGPRPERVELDGRTVLRGLRDGHVHFSQWALARQRLDVSAAPSAAAAAALVVERLCAQPPAAGTALVGAGFRDGLWPDRPTAALLDAALRAERALDVPVVLVSGDWHCAWLNSAALARYGAAGHPTGLLREGEWFAISGAVSDVPTALLDAWVDEAARAAAARGLVAITDFELADNPSAWRRRIAAGTDVLRVAASTWPAYLDLAIAAGHATGDVLPGTGGLLTMGPLKVISDGSLNTRTAYCHDAYPGLGPGPAARGTLSVGPAELRSLMSRAREHGLTCAIHAIGDLANTLALDAFEATGARGSVEHAQLLVPADLVRFAALGLAASIQPEHAMDDRDVADRHWAGRTARAFAYRDLLAAGAELVLGSDAPVAPLDPWVAIAAAVHRARGGREPWHPEQVIPLEVALAASSGGRSAPAVGDVADLAIVDVDPAAADARTLRAMPVSGTLLAGRWTWCTLE</sequence>
<dbReference type="Pfam" id="PF07969">
    <property type="entry name" value="Amidohydro_3"/>
    <property type="match status" value="1"/>
</dbReference>
<organism evidence="2 3">
    <name type="scientific">Pengzhenrongella sicca</name>
    <dbReference type="NCBI Taxonomy" id="2819238"/>
    <lineage>
        <taxon>Bacteria</taxon>
        <taxon>Bacillati</taxon>
        <taxon>Actinomycetota</taxon>
        <taxon>Actinomycetes</taxon>
        <taxon>Micrococcales</taxon>
        <taxon>Pengzhenrongella</taxon>
    </lineage>
</organism>
<dbReference type="InterPro" id="IPR011059">
    <property type="entry name" value="Metal-dep_hydrolase_composite"/>
</dbReference>
<dbReference type="AlphaFoldDB" id="A0A8A4ZL43"/>
<dbReference type="Gene3D" id="3.20.20.140">
    <property type="entry name" value="Metal-dependent hydrolases"/>
    <property type="match status" value="1"/>
</dbReference>
<proteinExistence type="predicted"/>
<dbReference type="SUPFAM" id="SSF51338">
    <property type="entry name" value="Composite domain of metallo-dependent hydrolases"/>
    <property type="match status" value="1"/>
</dbReference>
<dbReference type="GO" id="GO:0016810">
    <property type="term" value="F:hydrolase activity, acting on carbon-nitrogen (but not peptide) bonds"/>
    <property type="evidence" value="ECO:0007669"/>
    <property type="project" value="InterPro"/>
</dbReference>
<dbReference type="InterPro" id="IPR032466">
    <property type="entry name" value="Metal_Hydrolase"/>
</dbReference>
<dbReference type="Gene3D" id="3.10.310.70">
    <property type="match status" value="1"/>
</dbReference>
<evidence type="ECO:0000259" key="1">
    <source>
        <dbReference type="Pfam" id="PF07969"/>
    </source>
</evidence>
<dbReference type="PANTHER" id="PTHR22642:SF2">
    <property type="entry name" value="PROTEIN LONG AFTER FAR-RED 3"/>
    <property type="match status" value="1"/>
</dbReference>
<evidence type="ECO:0000313" key="3">
    <source>
        <dbReference type="Proteomes" id="UP000663937"/>
    </source>
</evidence>
<protein>
    <submittedName>
        <fullName evidence="2">Amidohydrolase family protein</fullName>
    </submittedName>
</protein>
<evidence type="ECO:0000313" key="2">
    <source>
        <dbReference type="EMBL" id="QTE31226.1"/>
    </source>
</evidence>
<dbReference type="Proteomes" id="UP000663937">
    <property type="component" value="Chromosome"/>
</dbReference>